<dbReference type="RefSeq" id="WP_004095584.1">
    <property type="nucleotide sequence ID" value="NZ_AFGF01000090.1"/>
</dbReference>
<dbReference type="OrthoDB" id="2880698at2"/>
<dbReference type="EMBL" id="AFGF01000090">
    <property type="protein sequence ID" value="EGO63781.1"/>
    <property type="molecule type" value="Genomic_DNA"/>
</dbReference>
<gene>
    <name evidence="1" type="ORF">ALO_11294</name>
</gene>
<reference evidence="1 2" key="1">
    <citation type="journal article" date="2011" name="EMBO J.">
        <title>Structural diversity of bacterial flagellar motors.</title>
        <authorList>
            <person name="Chen S."/>
            <person name="Beeby M."/>
            <person name="Murphy G.E."/>
            <person name="Leadbetter J.R."/>
            <person name="Hendrixson D.R."/>
            <person name="Briegel A."/>
            <person name="Li Z."/>
            <person name="Shi J."/>
            <person name="Tocheva E.I."/>
            <person name="Muller A."/>
            <person name="Dobro M.J."/>
            <person name="Jensen G.J."/>
        </authorList>
    </citation>
    <scope>NUCLEOTIDE SEQUENCE [LARGE SCALE GENOMIC DNA]</scope>
    <source>
        <strain evidence="1 2">DSM 6540</strain>
    </source>
</reference>
<evidence type="ECO:0000313" key="1">
    <source>
        <dbReference type="EMBL" id="EGO63781.1"/>
    </source>
</evidence>
<organism evidence="1 2">
    <name type="scientific">Acetonema longum DSM 6540</name>
    <dbReference type="NCBI Taxonomy" id="1009370"/>
    <lineage>
        <taxon>Bacteria</taxon>
        <taxon>Bacillati</taxon>
        <taxon>Bacillota</taxon>
        <taxon>Negativicutes</taxon>
        <taxon>Acetonemataceae</taxon>
        <taxon>Acetonema</taxon>
    </lineage>
</organism>
<comment type="caution">
    <text evidence="1">The sequence shown here is derived from an EMBL/GenBank/DDBJ whole genome shotgun (WGS) entry which is preliminary data.</text>
</comment>
<protein>
    <submittedName>
        <fullName evidence="1">Uncharacterized protein</fullName>
    </submittedName>
</protein>
<dbReference type="Proteomes" id="UP000003240">
    <property type="component" value="Unassembled WGS sequence"/>
</dbReference>
<accession>F7NJK3</accession>
<proteinExistence type="predicted"/>
<sequence length="81" mass="9245">MAAIVLMIKEHEDGDAVVYKFGPDEQHQGRIRLNKKTNMLSELEPVPCPSPKFHFDMAAQRLARCIATEGGIFSERMYFMT</sequence>
<keyword evidence="2" id="KW-1185">Reference proteome</keyword>
<evidence type="ECO:0000313" key="2">
    <source>
        <dbReference type="Proteomes" id="UP000003240"/>
    </source>
</evidence>
<dbReference type="AlphaFoldDB" id="F7NJK3"/>
<name>F7NJK3_9FIRM</name>